<dbReference type="Proteomes" id="UP000000503">
    <property type="component" value="Chromosome"/>
</dbReference>
<organism evidence="1 2">
    <name type="scientific">Gracilinema caldarium (strain ATCC 51460 / DSM 7334 / H1)</name>
    <name type="common">Treponema caldarium</name>
    <dbReference type="NCBI Taxonomy" id="744872"/>
    <lineage>
        <taxon>Bacteria</taxon>
        <taxon>Pseudomonadati</taxon>
        <taxon>Spirochaetota</taxon>
        <taxon>Spirochaetia</taxon>
        <taxon>Spirochaetales</taxon>
        <taxon>Breznakiellaceae</taxon>
        <taxon>Gracilinema</taxon>
    </lineage>
</organism>
<dbReference type="KEGG" id="scd:Spica_0115"/>
<dbReference type="eggNOG" id="COG3514">
    <property type="taxonomic scope" value="Bacteria"/>
</dbReference>
<gene>
    <name evidence="1" type="ordered locus">Spica_0115</name>
</gene>
<dbReference type="STRING" id="744872.Spica_0115"/>
<proteinExistence type="predicted"/>
<reference evidence="2" key="1">
    <citation type="journal article" date="2013" name="Stand. Genomic Sci.">
        <title>Genome sequence of the thermophilic fresh-water bacterium Spirochaeta caldaria type strain (H1(T)), reclassification of Spirochaeta caldaria, Spirochaeta stenostrepta, and Spirochaeta zuelzerae in the genus Treponema as Treponema caldaria comb. nov., Treponema stenostrepta comb. nov., and Treponema zuelzerae comb. nov., and emendation of the genus Treponema.</title>
        <authorList>
            <person name="Abt B."/>
            <person name="Goker M."/>
            <person name="Scheuner C."/>
            <person name="Han C."/>
            <person name="Lu M."/>
            <person name="Misra M."/>
            <person name="Lapidus A."/>
            <person name="Nolan M."/>
            <person name="Lucas S."/>
            <person name="Hammon N."/>
            <person name="Deshpande S."/>
            <person name="Cheng J.F."/>
            <person name="Tapia R."/>
            <person name="Goodwin L.A."/>
            <person name="Pitluck S."/>
            <person name="Liolios K."/>
            <person name="Pagani I."/>
            <person name="Ivanova N."/>
            <person name="Mavromatis K."/>
            <person name="Mikhailova N."/>
            <person name="Huntemann M."/>
            <person name="Pati A."/>
            <person name="Chen A."/>
            <person name="Palaniappan K."/>
            <person name="Land M."/>
            <person name="Hauser L."/>
            <person name="Jeffries C.D."/>
            <person name="Rohde M."/>
            <person name="Spring S."/>
            <person name="Gronow S."/>
            <person name="Detter J.C."/>
            <person name="Bristow J."/>
            <person name="Eisen J.A."/>
            <person name="Markowitz V."/>
            <person name="Hugenholtz P."/>
            <person name="Kyrpides N.C."/>
            <person name="Woyke T."/>
            <person name="Klenk H.P."/>
        </authorList>
    </citation>
    <scope>NUCLEOTIDE SEQUENCE</scope>
    <source>
        <strain evidence="2">ATCC 51460 / DSM 7334 / H1</strain>
    </source>
</reference>
<evidence type="ECO:0000313" key="1">
    <source>
        <dbReference type="EMBL" id="AEJ18283.1"/>
    </source>
</evidence>
<dbReference type="Pfam" id="PF14384">
    <property type="entry name" value="BrnA_antitoxin"/>
    <property type="match status" value="1"/>
</dbReference>
<dbReference type="AlphaFoldDB" id="F8EYC4"/>
<name>F8EYC4_GRAC1</name>
<dbReference type="EMBL" id="CP002868">
    <property type="protein sequence ID" value="AEJ18283.1"/>
    <property type="molecule type" value="Genomic_DNA"/>
</dbReference>
<evidence type="ECO:0000313" key="2">
    <source>
        <dbReference type="Proteomes" id="UP000000503"/>
    </source>
</evidence>
<dbReference type="RefSeq" id="WP_013967596.1">
    <property type="nucleotide sequence ID" value="NC_015732.1"/>
</dbReference>
<keyword evidence="2" id="KW-1185">Reference proteome</keyword>
<evidence type="ECO:0008006" key="3">
    <source>
        <dbReference type="Google" id="ProtNLM"/>
    </source>
</evidence>
<dbReference type="InterPro" id="IPR025528">
    <property type="entry name" value="BrnA_antitoxin"/>
</dbReference>
<dbReference type="HOGENOM" id="CLU_175653_2_0_12"/>
<accession>F8EYC4</accession>
<sequence>MNDIEMREEYDFEDSIKNPYIPKLKKPITIRLDNETIVYFKKLAKDSGIPYQTLMNYFLTQCAKEHKKPEIIWK</sequence>
<protein>
    <recommendedName>
        <fullName evidence="3">Antitoxin</fullName>
    </recommendedName>
</protein>